<comment type="caution">
    <text evidence="1">The sequence shown here is derived from an EMBL/GenBank/DDBJ whole genome shotgun (WGS) entry which is preliminary data.</text>
</comment>
<evidence type="ECO:0000313" key="1">
    <source>
        <dbReference type="EMBL" id="EHL14204.1"/>
    </source>
</evidence>
<dbReference type="EMBL" id="AFZC02000003">
    <property type="protein sequence ID" value="EHL14204.1"/>
    <property type="molecule type" value="Genomic_DNA"/>
</dbReference>
<evidence type="ECO:0000313" key="2">
    <source>
        <dbReference type="Proteomes" id="UP000018461"/>
    </source>
</evidence>
<dbReference type="AlphaFoldDB" id="G9WK07"/>
<reference evidence="1" key="2">
    <citation type="submission" date="2013-03" db="EMBL/GenBank/DDBJ databases">
        <title>The Genome Sequence of Oribacterium sp. ACB1.</title>
        <authorList>
            <consortium name="The Broad Institute Genomics Platform"/>
            <consortium name="The Broad Institute Genome Sequencing Center for Infectious Disease"/>
            <person name="Earl A."/>
            <person name="Ward D."/>
            <person name="Feldgarden M."/>
            <person name="Gevers D."/>
            <person name="Sizova M."/>
            <person name="Hazen A."/>
            <person name="Epstein S."/>
            <person name="Walker B."/>
            <person name="Young S."/>
            <person name="Zeng Q."/>
            <person name="Gargeya S."/>
            <person name="Fitzgerald M."/>
            <person name="Haas B."/>
            <person name="Abouelleil A."/>
            <person name="Allen A.W."/>
            <person name="Alvarado L."/>
            <person name="Arachchi H.M."/>
            <person name="Berlin A.M."/>
            <person name="Chapman S.B."/>
            <person name="Gainer-Dewar J."/>
            <person name="Goldberg J."/>
            <person name="Griggs A."/>
            <person name="Gujja S."/>
            <person name="Hansen M."/>
            <person name="Howarth C."/>
            <person name="Imamovic A."/>
            <person name="Ireland A."/>
            <person name="Larimer J."/>
            <person name="McCowan C."/>
            <person name="Murphy C."/>
            <person name="Pearson M."/>
            <person name="Poon T.W."/>
            <person name="Priest M."/>
            <person name="Roberts A."/>
            <person name="Saif S."/>
            <person name="Shea T."/>
            <person name="Sisk P."/>
            <person name="Sykes S."/>
            <person name="Wortman J."/>
            <person name="Nusbaum C."/>
            <person name="Birren B."/>
        </authorList>
    </citation>
    <scope>NUCLEOTIDE SEQUENCE [LARGE SCALE GENOMIC DNA]</scope>
    <source>
        <strain evidence="1">ACB1</strain>
    </source>
</reference>
<proteinExistence type="predicted"/>
<gene>
    <name evidence="1" type="ORF">HMPREF9625_00047</name>
</gene>
<accession>G9WK07</accession>
<sequence>MGIRQLMEPDSLEEDAEKMIFPSSFMRKRDGKIKG</sequence>
<reference evidence="1" key="1">
    <citation type="submission" date="2011-08" db="EMBL/GenBank/DDBJ databases">
        <authorList>
            <consortium name="The Broad Institute Genome Sequencing Platform"/>
            <person name="Earl A."/>
            <person name="Ward D."/>
            <person name="Feldgarden M."/>
            <person name="Gevers D."/>
            <person name="Sizova M."/>
            <person name="Hazen A."/>
            <person name="Epstein S."/>
            <person name="Young S.K."/>
            <person name="Zeng Q."/>
            <person name="Gargeya S."/>
            <person name="Fitzgerald M."/>
            <person name="Haas B."/>
            <person name="Abouelleil A."/>
            <person name="Alvarado L."/>
            <person name="Arachchi H.M."/>
            <person name="Berlin A."/>
            <person name="Brown A."/>
            <person name="Chapman S.B."/>
            <person name="Chen Z."/>
            <person name="Dunbar C."/>
            <person name="Freedman E."/>
            <person name="Gearin G."/>
            <person name="Gellesch M."/>
            <person name="Goldberg J."/>
            <person name="Griggs A."/>
            <person name="Gujja S."/>
            <person name="Heiman D."/>
            <person name="Howarth C."/>
            <person name="Larson L."/>
            <person name="Lui A."/>
            <person name="MacDonald P.J.P."/>
            <person name="Montmayeur A."/>
            <person name="Murphy C."/>
            <person name="Neiman D."/>
            <person name="Pearson M."/>
            <person name="Priest M."/>
            <person name="Roberts A."/>
            <person name="Saif S."/>
            <person name="Shea T."/>
            <person name="Shenoy N."/>
            <person name="Sisk P."/>
            <person name="Stolte C."/>
            <person name="Sykes S."/>
            <person name="Wortman J."/>
            <person name="Nusbaum C."/>
            <person name="Birren B."/>
        </authorList>
    </citation>
    <scope>NUCLEOTIDE SEQUENCE</scope>
    <source>
        <strain evidence="1">ACB1</strain>
    </source>
</reference>
<dbReference type="HOGENOM" id="CLU_3366169_0_0_9"/>
<dbReference type="Proteomes" id="UP000018461">
    <property type="component" value="Unassembled WGS sequence"/>
</dbReference>
<keyword evidence="2" id="KW-1185">Reference proteome</keyword>
<dbReference type="STRING" id="796943.HMPREF9625_00047"/>
<name>G9WK07_9FIRM</name>
<protein>
    <submittedName>
        <fullName evidence="1">Uncharacterized protein</fullName>
    </submittedName>
</protein>
<organism evidence="1 2">
    <name type="scientific">Oribacterium parvum ACB1</name>
    <dbReference type="NCBI Taxonomy" id="796943"/>
    <lineage>
        <taxon>Bacteria</taxon>
        <taxon>Bacillati</taxon>
        <taxon>Bacillota</taxon>
        <taxon>Clostridia</taxon>
        <taxon>Lachnospirales</taxon>
        <taxon>Lachnospiraceae</taxon>
        <taxon>Oribacterium</taxon>
    </lineage>
</organism>